<evidence type="ECO:0000313" key="10">
    <source>
        <dbReference type="Proteomes" id="UP001161247"/>
    </source>
</evidence>
<dbReference type="Gene3D" id="3.30.465.10">
    <property type="match status" value="1"/>
</dbReference>
<keyword evidence="4" id="KW-0732">Signal</keyword>
<sequence length="375" mass="41939">MDSIFSSLPFSASADPTFDNFSNCLTKNGVQSNEIPKILYNPTNPSFTSVLNAYVRNLRFNTSTTKKPSIIVTPFQVQQVQATVICTKSSGLQLKTRSGGHDYEGISYVSANPFVILDMFNLRSVAVDIPSKTAVPITENNKKMIRLTFIGLYLENSNSLQALMKSQFPELGLLPSDCKQMSWIQAMLFWANFKKSSPKPEALLSRTPDSVSFLKRKSDYVLKPIPSAGLTAIFNKMVQLGDVGLVFNPYGGKMSQIPESETPFPHRAGVLYKIQYSSNWGTPDPKLAAQNLQEARDLYTFMTPYVSSNPRQAFLNYRDLDIGTTDNGPNSYNEGKVYGMKYFKGNFDRLVKVKTAVDPQNFFRNEQSIPKLPSK</sequence>
<comment type="cofactor">
    <cofactor evidence="1">
        <name>FAD</name>
        <dbReference type="ChEBI" id="CHEBI:57692"/>
    </cofactor>
</comment>
<evidence type="ECO:0000259" key="8">
    <source>
        <dbReference type="Pfam" id="PF08031"/>
    </source>
</evidence>
<dbReference type="PANTHER" id="PTHR32448">
    <property type="entry name" value="OS08G0158400 PROTEIN"/>
    <property type="match status" value="1"/>
</dbReference>
<evidence type="ECO:0000256" key="7">
    <source>
        <dbReference type="ARBA" id="ARBA00023180"/>
    </source>
</evidence>
<keyword evidence="3" id="KW-0285">Flavoprotein</keyword>
<dbReference type="GO" id="GO:0016491">
    <property type="term" value="F:oxidoreductase activity"/>
    <property type="evidence" value="ECO:0007669"/>
    <property type="project" value="InterPro"/>
</dbReference>
<evidence type="ECO:0000256" key="2">
    <source>
        <dbReference type="ARBA" id="ARBA00005466"/>
    </source>
</evidence>
<keyword evidence="5" id="KW-0274">FAD</keyword>
<keyword evidence="7" id="KW-0325">Glycoprotein</keyword>
<dbReference type="Gene3D" id="3.30.43.10">
    <property type="entry name" value="Uridine Diphospho-n-acetylenolpyruvylglucosamine Reductase, domain 2"/>
    <property type="match status" value="1"/>
</dbReference>
<accession>A0AAV1C2L5</accession>
<dbReference type="InterPro" id="IPR016167">
    <property type="entry name" value="FAD-bd_PCMH_sub1"/>
</dbReference>
<evidence type="ECO:0000313" key="9">
    <source>
        <dbReference type="EMBL" id="CAI9089571.1"/>
    </source>
</evidence>
<keyword evidence="6" id="KW-1015">Disulfide bond</keyword>
<reference evidence="9" key="1">
    <citation type="submission" date="2023-03" db="EMBL/GenBank/DDBJ databases">
        <authorList>
            <person name="Julca I."/>
        </authorList>
    </citation>
    <scope>NUCLEOTIDE SEQUENCE</scope>
</reference>
<dbReference type="FunFam" id="3.30.43.10:FF:000004">
    <property type="entry name" value="Berberine bridge enzyme-like 15"/>
    <property type="match status" value="1"/>
</dbReference>
<evidence type="ECO:0000256" key="1">
    <source>
        <dbReference type="ARBA" id="ARBA00001974"/>
    </source>
</evidence>
<comment type="similarity">
    <text evidence="2">Belongs to the oxygen-dependent FAD-linked oxidoreductase family.</text>
</comment>
<protein>
    <submittedName>
        <fullName evidence="9">OLC1v1024162C1</fullName>
    </submittedName>
</protein>
<dbReference type="InterPro" id="IPR012951">
    <property type="entry name" value="BBE"/>
</dbReference>
<dbReference type="SUPFAM" id="SSF56176">
    <property type="entry name" value="FAD-binding/transporter-associated domain-like"/>
    <property type="match status" value="1"/>
</dbReference>
<evidence type="ECO:0000256" key="4">
    <source>
        <dbReference type="ARBA" id="ARBA00022729"/>
    </source>
</evidence>
<dbReference type="AlphaFoldDB" id="A0AAV1C2L5"/>
<keyword evidence="10" id="KW-1185">Reference proteome</keyword>
<feature type="domain" description="Berberine/berberine-like" evidence="8">
    <location>
        <begin position="313"/>
        <end position="370"/>
    </location>
</feature>
<organism evidence="9 10">
    <name type="scientific">Oldenlandia corymbosa var. corymbosa</name>
    <dbReference type="NCBI Taxonomy" id="529605"/>
    <lineage>
        <taxon>Eukaryota</taxon>
        <taxon>Viridiplantae</taxon>
        <taxon>Streptophyta</taxon>
        <taxon>Embryophyta</taxon>
        <taxon>Tracheophyta</taxon>
        <taxon>Spermatophyta</taxon>
        <taxon>Magnoliopsida</taxon>
        <taxon>eudicotyledons</taxon>
        <taxon>Gunneridae</taxon>
        <taxon>Pentapetalae</taxon>
        <taxon>asterids</taxon>
        <taxon>lamiids</taxon>
        <taxon>Gentianales</taxon>
        <taxon>Rubiaceae</taxon>
        <taxon>Rubioideae</taxon>
        <taxon>Spermacoceae</taxon>
        <taxon>Hedyotis-Oldenlandia complex</taxon>
        <taxon>Oldenlandia</taxon>
    </lineage>
</organism>
<name>A0AAV1C2L5_OLDCO</name>
<dbReference type="Proteomes" id="UP001161247">
    <property type="component" value="Chromosome 1"/>
</dbReference>
<evidence type="ECO:0000256" key="5">
    <source>
        <dbReference type="ARBA" id="ARBA00022827"/>
    </source>
</evidence>
<gene>
    <name evidence="9" type="ORF">OLC1_LOCUS1896</name>
</gene>
<dbReference type="EMBL" id="OX459118">
    <property type="protein sequence ID" value="CAI9089571.1"/>
    <property type="molecule type" value="Genomic_DNA"/>
</dbReference>
<dbReference type="InterPro" id="IPR036318">
    <property type="entry name" value="FAD-bd_PCMH-like_sf"/>
</dbReference>
<dbReference type="Gene3D" id="3.40.462.20">
    <property type="match status" value="1"/>
</dbReference>
<dbReference type="InterPro" id="IPR016169">
    <property type="entry name" value="FAD-bd_PCMH_sub2"/>
</dbReference>
<evidence type="ECO:0000256" key="6">
    <source>
        <dbReference type="ARBA" id="ARBA00023157"/>
    </source>
</evidence>
<evidence type="ECO:0000256" key="3">
    <source>
        <dbReference type="ARBA" id="ARBA00022630"/>
    </source>
</evidence>
<dbReference type="Pfam" id="PF08031">
    <property type="entry name" value="BBE"/>
    <property type="match status" value="1"/>
</dbReference>
<dbReference type="GO" id="GO:0050660">
    <property type="term" value="F:flavin adenine dinucleotide binding"/>
    <property type="evidence" value="ECO:0007669"/>
    <property type="project" value="InterPro"/>
</dbReference>
<proteinExistence type="inferred from homology"/>